<protein>
    <submittedName>
        <fullName evidence="1">Uncharacterized protein</fullName>
    </submittedName>
</protein>
<dbReference type="InterPro" id="IPR043740">
    <property type="entry name" value="DUF5685"/>
</dbReference>
<dbReference type="OrthoDB" id="1722540at2"/>
<dbReference type="AlphaFoldDB" id="A0A1W1YVF3"/>
<accession>A0A1W1YVF3</accession>
<organism evidence="1 2">
    <name type="scientific">Papillibacter cinnamivorans DSM 12816</name>
    <dbReference type="NCBI Taxonomy" id="1122930"/>
    <lineage>
        <taxon>Bacteria</taxon>
        <taxon>Bacillati</taxon>
        <taxon>Bacillota</taxon>
        <taxon>Clostridia</taxon>
        <taxon>Eubacteriales</taxon>
        <taxon>Oscillospiraceae</taxon>
        <taxon>Papillibacter</taxon>
    </lineage>
</organism>
<dbReference type="EMBL" id="FWXW01000001">
    <property type="protein sequence ID" value="SMC40190.1"/>
    <property type="molecule type" value="Genomic_DNA"/>
</dbReference>
<keyword evidence="2" id="KW-1185">Reference proteome</keyword>
<gene>
    <name evidence="1" type="ORF">SAMN02745168_0702</name>
</gene>
<evidence type="ECO:0000313" key="1">
    <source>
        <dbReference type="EMBL" id="SMC40190.1"/>
    </source>
</evidence>
<dbReference type="RefSeq" id="WP_084233318.1">
    <property type="nucleotide sequence ID" value="NZ_FWXW01000001.1"/>
</dbReference>
<dbReference type="STRING" id="1122930.SAMN02745168_0702"/>
<proteinExistence type="predicted"/>
<reference evidence="1 2" key="1">
    <citation type="submission" date="2017-04" db="EMBL/GenBank/DDBJ databases">
        <authorList>
            <person name="Afonso C.L."/>
            <person name="Miller P.J."/>
            <person name="Scott M.A."/>
            <person name="Spackman E."/>
            <person name="Goraichik I."/>
            <person name="Dimitrov K.M."/>
            <person name="Suarez D.L."/>
            <person name="Swayne D.E."/>
        </authorList>
    </citation>
    <scope>NUCLEOTIDE SEQUENCE [LARGE SCALE GENOMIC DNA]</scope>
    <source>
        <strain evidence="1 2">DSM 12816</strain>
    </source>
</reference>
<name>A0A1W1YVF3_9FIRM</name>
<dbReference type="Pfam" id="PF18937">
    <property type="entry name" value="DUF5685"/>
    <property type="match status" value="1"/>
</dbReference>
<evidence type="ECO:0000313" key="2">
    <source>
        <dbReference type="Proteomes" id="UP000192790"/>
    </source>
</evidence>
<sequence length="296" mass="33893">MFGYVRPLRGELKVKHFEQFKAAYCGLCHTLENRYGPFARWILNYDFTFLAILLSPETQPDYLHLRCAASPLRKKCVCARTGALELAADDSMILFWWKLKDSVSDSPFPKAAVYRLLSLFFYPAYRKAARLRPEFDRQVSLCLRELKALEEDGCDSLDRPADTFARILSFSALGVEDPKRRRPLEQLLYHLGRWIYIVDACDDLAADLKEGNYNPVALRYALSASPIAGEALSSLETTLRHSQSLMASAFELVDFGVWSDILENMIYLGLPQVTRQVLDGSFRSPAKKWDRRTENE</sequence>
<dbReference type="Proteomes" id="UP000192790">
    <property type="component" value="Unassembled WGS sequence"/>
</dbReference>